<dbReference type="AlphaFoldDB" id="A0A6S5C6S1"/>
<gene>
    <name evidence="1" type="ORF">WP3W19E03_06330</name>
</gene>
<dbReference type="EMBL" id="AP022038">
    <property type="protein sequence ID" value="BBR38108.1"/>
    <property type="molecule type" value="Genomic_DNA"/>
</dbReference>
<evidence type="ECO:0000313" key="1">
    <source>
        <dbReference type="EMBL" id="BBR38108.1"/>
    </source>
</evidence>
<reference evidence="1 2" key="1">
    <citation type="submission" date="2019-12" db="EMBL/GenBank/DDBJ databases">
        <title>complete genome sequences of Aeromonas veronii str. WP3-W19-ESBL-03 isolated from wastewater treatment plant effluent.</title>
        <authorList>
            <person name="Sekizuka T."/>
            <person name="Itokawa K."/>
            <person name="Yatsu K."/>
            <person name="Inamine Y."/>
            <person name="Kuroda M."/>
        </authorList>
    </citation>
    <scope>NUCLEOTIDE SEQUENCE [LARGE SCALE GENOMIC DNA]</scope>
    <source>
        <strain evidence="1 2">WP3-W19-ESBL-03</strain>
    </source>
</reference>
<evidence type="ECO:0000313" key="2">
    <source>
        <dbReference type="Proteomes" id="UP000515442"/>
    </source>
</evidence>
<organism evidence="1 2">
    <name type="scientific">Aeromonas veronii</name>
    <dbReference type="NCBI Taxonomy" id="654"/>
    <lineage>
        <taxon>Bacteria</taxon>
        <taxon>Pseudomonadati</taxon>
        <taxon>Pseudomonadota</taxon>
        <taxon>Gammaproteobacteria</taxon>
        <taxon>Aeromonadales</taxon>
        <taxon>Aeromonadaceae</taxon>
        <taxon>Aeromonas</taxon>
    </lineage>
</organism>
<sequence>MGATGQKGEETMGWWRERAPTLGGYTESTPSAKARFMSSLHLLAAALLCLLSLTGQAATRFTYISPESERDPRTTYDRELLRLALEKTRDQFGDYELVPAPPMTKARERLSMQLDSYPNLFVMDSYSSTREGLGLTYVRFPIHLGIVSYRICFVSPQQKAAVSRVTDLKGLRQFTFGQGKGWLDVDILRYAGMEVVEVEGYEKLFKMVARGRFDLFCRGASELRSEQLTHKEIADLLVDEALLIYYPLPRVFYTNPNNREALLRVEQGLQLAWQDGSLQALWRKSFGPAIAFAKFYQRRLLRLDNPFLEGISFDYRPYFYNPQTDRFGDY</sequence>
<dbReference type="Proteomes" id="UP000515442">
    <property type="component" value="Chromosome"/>
</dbReference>
<dbReference type="SUPFAM" id="SSF53850">
    <property type="entry name" value="Periplasmic binding protein-like II"/>
    <property type="match status" value="1"/>
</dbReference>
<proteinExistence type="predicted"/>
<name>A0A6S5C6S1_AERVE</name>
<protein>
    <recommendedName>
        <fullName evidence="3">ABC transporter substrate-binding protein</fullName>
    </recommendedName>
</protein>
<accession>A0A6S5C6S1</accession>
<evidence type="ECO:0008006" key="3">
    <source>
        <dbReference type="Google" id="ProtNLM"/>
    </source>
</evidence>